<proteinExistence type="predicted"/>
<evidence type="ECO:0000313" key="1">
    <source>
        <dbReference type="EMBL" id="MEO9248339.1"/>
    </source>
</evidence>
<dbReference type="InterPro" id="IPR032716">
    <property type="entry name" value="ACC_epsilon"/>
</dbReference>
<name>A0ABV0IJK9_9MICC</name>
<protein>
    <submittedName>
        <fullName evidence="1">Acyl-CoA carboxylase subunit epsilon</fullName>
    </submittedName>
</protein>
<keyword evidence="2" id="KW-1185">Reference proteome</keyword>
<dbReference type="EMBL" id="JBDXMX010000005">
    <property type="protein sequence ID" value="MEO9248339.1"/>
    <property type="molecule type" value="Genomic_DNA"/>
</dbReference>
<dbReference type="RefSeq" id="WP_347920963.1">
    <property type="nucleotide sequence ID" value="NZ_JBDXMX010000005.1"/>
</dbReference>
<gene>
    <name evidence="1" type="ORF">ABDK96_11660</name>
</gene>
<reference evidence="1 2" key="1">
    <citation type="submission" date="2024-05" db="EMBL/GenBank/DDBJ databases">
        <authorList>
            <person name="Yi C."/>
        </authorList>
    </citation>
    <scope>NUCLEOTIDE SEQUENCE [LARGE SCALE GENOMIC DNA]</scope>
    <source>
        <strain evidence="1 2">XS13</strain>
    </source>
</reference>
<evidence type="ECO:0000313" key="2">
    <source>
        <dbReference type="Proteomes" id="UP001484097"/>
    </source>
</evidence>
<comment type="caution">
    <text evidence="1">The sequence shown here is derived from an EMBL/GenBank/DDBJ whole genome shotgun (WGS) entry which is preliminary data.</text>
</comment>
<dbReference type="Pfam" id="PF13822">
    <property type="entry name" value="ACC_epsilon"/>
    <property type="match status" value="1"/>
</dbReference>
<accession>A0ABV0IJK9</accession>
<organism evidence="1 2">
    <name type="scientific">Citricoccus nitrophenolicus</name>
    <dbReference type="NCBI Taxonomy" id="863575"/>
    <lineage>
        <taxon>Bacteria</taxon>
        <taxon>Bacillati</taxon>
        <taxon>Actinomycetota</taxon>
        <taxon>Actinomycetes</taxon>
        <taxon>Micrococcales</taxon>
        <taxon>Micrococcaceae</taxon>
        <taxon>Citricoccus</taxon>
    </lineage>
</organism>
<dbReference type="Proteomes" id="UP001484097">
    <property type="component" value="Unassembled WGS sequence"/>
</dbReference>
<sequence length="74" mass="8290">MHPDNPELVVKGTLDAEETAALTAVLHAMSVQAEQHRRENAGRTDRDRTLDRRRRLGLWARPGSGSWKHAAGQH</sequence>